<dbReference type="SUPFAM" id="SSF56176">
    <property type="entry name" value="FAD-binding/transporter-associated domain-like"/>
    <property type="match status" value="1"/>
</dbReference>
<evidence type="ECO:0000256" key="2">
    <source>
        <dbReference type="SAM" id="MobiDB-lite"/>
    </source>
</evidence>
<dbReference type="InterPro" id="IPR006094">
    <property type="entry name" value="Oxid_FAD_bind_N"/>
</dbReference>
<dbReference type="EMBL" id="BARS01021240">
    <property type="protein sequence ID" value="GAG14006.1"/>
    <property type="molecule type" value="Genomic_DNA"/>
</dbReference>
<feature type="non-terminal residue" evidence="4">
    <location>
        <position position="1"/>
    </location>
</feature>
<dbReference type="GO" id="GO:0071949">
    <property type="term" value="F:FAD binding"/>
    <property type="evidence" value="ECO:0007669"/>
    <property type="project" value="InterPro"/>
</dbReference>
<dbReference type="PROSITE" id="PS51387">
    <property type="entry name" value="FAD_PCMH"/>
    <property type="match status" value="1"/>
</dbReference>
<proteinExistence type="inferred from homology"/>
<dbReference type="PANTHER" id="PTHR11748">
    <property type="entry name" value="D-LACTATE DEHYDROGENASE"/>
    <property type="match status" value="1"/>
</dbReference>
<dbReference type="InterPro" id="IPR016169">
    <property type="entry name" value="FAD-bd_PCMH_sub2"/>
</dbReference>
<feature type="non-terminal residue" evidence="4">
    <location>
        <position position="272"/>
    </location>
</feature>
<evidence type="ECO:0000259" key="3">
    <source>
        <dbReference type="PROSITE" id="PS51387"/>
    </source>
</evidence>
<dbReference type="GO" id="GO:0008720">
    <property type="term" value="F:D-lactate dehydrogenase (NAD+) activity"/>
    <property type="evidence" value="ECO:0007669"/>
    <property type="project" value="TreeGrafter"/>
</dbReference>
<dbReference type="InterPro" id="IPR036318">
    <property type="entry name" value="FAD-bd_PCMH-like_sf"/>
</dbReference>
<comment type="caution">
    <text evidence="4">The sequence shown here is derived from an EMBL/GenBank/DDBJ whole genome shotgun (WGS) entry which is preliminary data.</text>
</comment>
<dbReference type="Pfam" id="PF01565">
    <property type="entry name" value="FAD_binding_4"/>
    <property type="match status" value="1"/>
</dbReference>
<dbReference type="PANTHER" id="PTHR11748:SF111">
    <property type="entry name" value="D-LACTATE DEHYDROGENASE, MITOCHONDRIAL-RELATED"/>
    <property type="match status" value="1"/>
</dbReference>
<dbReference type="GO" id="GO:1903457">
    <property type="term" value="P:lactate catabolic process"/>
    <property type="evidence" value="ECO:0007669"/>
    <property type="project" value="TreeGrafter"/>
</dbReference>
<sequence length="272" mass="30440">IAHKNRYPVVPRSSGTGSYGTGIPEEGGIILDLSGMKRIPRTDTRNRWVLIEPGVTFGELKEELAKHGMQPLNPLLPRKDKSVITSVLEREPVLTTKTECDEPLRTMELVWGTGELLRTGSMTVDTIPAEEIPDKTNSDLCSTGGPGIDWWRLLTGCQGTFGVITIMNVKIFHKPLKQKVVFLPFDKLEDAVMPLYTIQKREIGHECFLLNSYDIAAIMAEKDSEIPDLAQKLPNYCIVLNLWGGQFFPEERIAYEEKAVAEIANEYKCSSC</sequence>
<evidence type="ECO:0000256" key="1">
    <source>
        <dbReference type="ARBA" id="ARBA00008000"/>
    </source>
</evidence>
<feature type="domain" description="FAD-binding PCMH-type" evidence="3">
    <location>
        <begin position="1"/>
        <end position="174"/>
    </location>
</feature>
<evidence type="ECO:0000313" key="4">
    <source>
        <dbReference type="EMBL" id="GAG14006.1"/>
    </source>
</evidence>
<organism evidence="4">
    <name type="scientific">marine sediment metagenome</name>
    <dbReference type="NCBI Taxonomy" id="412755"/>
    <lineage>
        <taxon>unclassified sequences</taxon>
        <taxon>metagenomes</taxon>
        <taxon>ecological metagenomes</taxon>
    </lineage>
</organism>
<name>X0WMU6_9ZZZZ</name>
<dbReference type="GO" id="GO:0004458">
    <property type="term" value="F:D-lactate dehydrogenase (cytochrome) activity"/>
    <property type="evidence" value="ECO:0007669"/>
    <property type="project" value="TreeGrafter"/>
</dbReference>
<dbReference type="Gene3D" id="3.30.465.10">
    <property type="match status" value="1"/>
</dbReference>
<accession>X0WMU6</accession>
<dbReference type="InterPro" id="IPR016166">
    <property type="entry name" value="FAD-bd_PCMH"/>
</dbReference>
<gene>
    <name evidence="4" type="ORF">S01H1_34151</name>
</gene>
<protein>
    <recommendedName>
        <fullName evidence="3">FAD-binding PCMH-type domain-containing protein</fullName>
    </recommendedName>
</protein>
<comment type="similarity">
    <text evidence="1">Belongs to the FAD-binding oxidoreductase/transferase type 4 family.</text>
</comment>
<reference evidence="4" key="1">
    <citation type="journal article" date="2014" name="Front. Microbiol.">
        <title>High frequency of phylogenetically diverse reductive dehalogenase-homologous genes in deep subseafloor sedimentary metagenomes.</title>
        <authorList>
            <person name="Kawai M."/>
            <person name="Futagami T."/>
            <person name="Toyoda A."/>
            <person name="Takaki Y."/>
            <person name="Nishi S."/>
            <person name="Hori S."/>
            <person name="Arai W."/>
            <person name="Tsubouchi T."/>
            <person name="Morono Y."/>
            <person name="Uchiyama I."/>
            <person name="Ito T."/>
            <person name="Fujiyama A."/>
            <person name="Inagaki F."/>
            <person name="Takami H."/>
        </authorList>
    </citation>
    <scope>NUCLEOTIDE SEQUENCE</scope>
    <source>
        <strain evidence="4">Expedition CK06-06</strain>
    </source>
</reference>
<dbReference type="AlphaFoldDB" id="X0WMU6"/>
<feature type="region of interest" description="Disordered" evidence="2">
    <location>
        <begin position="1"/>
        <end position="21"/>
    </location>
</feature>